<evidence type="ECO:0000313" key="1">
    <source>
        <dbReference type="EMBL" id="GJS57432.1"/>
    </source>
</evidence>
<organism evidence="1 2">
    <name type="scientific">Tanacetum coccineum</name>
    <dbReference type="NCBI Taxonomy" id="301880"/>
    <lineage>
        <taxon>Eukaryota</taxon>
        <taxon>Viridiplantae</taxon>
        <taxon>Streptophyta</taxon>
        <taxon>Embryophyta</taxon>
        <taxon>Tracheophyta</taxon>
        <taxon>Spermatophyta</taxon>
        <taxon>Magnoliopsida</taxon>
        <taxon>eudicotyledons</taxon>
        <taxon>Gunneridae</taxon>
        <taxon>Pentapetalae</taxon>
        <taxon>asterids</taxon>
        <taxon>campanulids</taxon>
        <taxon>Asterales</taxon>
        <taxon>Asteraceae</taxon>
        <taxon>Asteroideae</taxon>
        <taxon>Anthemideae</taxon>
        <taxon>Anthemidinae</taxon>
        <taxon>Tanacetum</taxon>
    </lineage>
</organism>
<dbReference type="Proteomes" id="UP001151760">
    <property type="component" value="Unassembled WGS sequence"/>
</dbReference>
<comment type="caution">
    <text evidence="1">The sequence shown here is derived from an EMBL/GenBank/DDBJ whole genome shotgun (WGS) entry which is preliminary data.</text>
</comment>
<gene>
    <name evidence="1" type="ORF">Tco_0652216</name>
</gene>
<sequence length="518" mass="58829">METQEMEMEEWKQKMGIMKVRDEEDRVMRCRLDALYTDNIQGVWDCCEFPNRLQESRIRRLPRTMMDKKVQDYVQSAWRIRKGWRKGDMLGHYPICQQVGSCIMKGCVLETLWKTDKKAGMRPRICRASEHIATMKPQRQTVETDQKTRMENRLETRLEEQSLRRELTLAILWWRLGGTNHDVQILSRVLRSTLSNAVELGSALTIIIGGSVKVEYQYTCATKIQSILRRGCQILYLAQVTYLKGKQCTPILKRADCWLVDRKISCVTCIDSEAYHGPGEIEASKIGRRQKIVRDSPILSLNGGEMAEAAVPVVEAKISEMVIASAMTRPNSGVLSMKNYNLHNGLRLGAAVVFCPGRCGDLLPSSSRQRRWLRVVERLRTVRFDSHPEGERVKLPKQILSAQSESQKGKKFINEDLRGSRSIPHPGSNKNVQDLKSLLVADKKAEKIALMSAVFNHVQRVIKIEYQKHCSAEADSDFGLIVTIPVIMAALFEGVVWAHSVDHPLAGMKAGDCQAHWA</sequence>
<reference evidence="1" key="2">
    <citation type="submission" date="2022-01" db="EMBL/GenBank/DDBJ databases">
        <authorList>
            <person name="Yamashiro T."/>
            <person name="Shiraishi A."/>
            <person name="Satake H."/>
            <person name="Nakayama K."/>
        </authorList>
    </citation>
    <scope>NUCLEOTIDE SEQUENCE</scope>
</reference>
<keyword evidence="2" id="KW-1185">Reference proteome</keyword>
<evidence type="ECO:0000313" key="2">
    <source>
        <dbReference type="Proteomes" id="UP001151760"/>
    </source>
</evidence>
<name>A0ABQ4WWY7_9ASTR</name>
<proteinExistence type="predicted"/>
<dbReference type="EMBL" id="BQNB010009005">
    <property type="protein sequence ID" value="GJS57432.1"/>
    <property type="molecule type" value="Genomic_DNA"/>
</dbReference>
<reference evidence="1" key="1">
    <citation type="journal article" date="2022" name="Int. J. Mol. Sci.">
        <title>Draft Genome of Tanacetum Coccineum: Genomic Comparison of Closely Related Tanacetum-Family Plants.</title>
        <authorList>
            <person name="Yamashiro T."/>
            <person name="Shiraishi A."/>
            <person name="Nakayama K."/>
            <person name="Satake H."/>
        </authorList>
    </citation>
    <scope>NUCLEOTIDE SEQUENCE</scope>
</reference>
<accession>A0ABQ4WWY7</accession>
<protein>
    <submittedName>
        <fullName evidence="1">Uncharacterized protein</fullName>
    </submittedName>
</protein>